<dbReference type="Pfam" id="PF00072">
    <property type="entry name" value="Response_reg"/>
    <property type="match status" value="2"/>
</dbReference>
<keyword evidence="18" id="KW-1185">Reference proteome</keyword>
<dbReference type="InterPro" id="IPR036890">
    <property type="entry name" value="HATPase_C_sf"/>
</dbReference>
<evidence type="ECO:0000256" key="5">
    <source>
        <dbReference type="ARBA" id="ARBA00022679"/>
    </source>
</evidence>
<dbReference type="Gene3D" id="1.10.287.130">
    <property type="match status" value="1"/>
</dbReference>
<keyword evidence="4 13" id="KW-0597">Phosphoprotein</keyword>
<dbReference type="PROSITE" id="PS50110">
    <property type="entry name" value="RESPONSE_REGULATORY"/>
    <property type="match status" value="2"/>
</dbReference>
<dbReference type="OrthoDB" id="7333841at2"/>
<evidence type="ECO:0000256" key="12">
    <source>
        <dbReference type="ARBA" id="ARBA00023136"/>
    </source>
</evidence>
<evidence type="ECO:0000256" key="4">
    <source>
        <dbReference type="ARBA" id="ARBA00022553"/>
    </source>
</evidence>
<feature type="modified residue" description="4-aspartylphosphate" evidence="13">
    <location>
        <position position="487"/>
    </location>
</feature>
<dbReference type="SUPFAM" id="SSF47384">
    <property type="entry name" value="Homodimeric domain of signal transducing histidine kinase"/>
    <property type="match status" value="1"/>
</dbReference>
<dbReference type="InterPro" id="IPR011006">
    <property type="entry name" value="CheY-like_superfamily"/>
</dbReference>
<dbReference type="EC" id="2.7.13.3" evidence="3"/>
<evidence type="ECO:0000256" key="3">
    <source>
        <dbReference type="ARBA" id="ARBA00012438"/>
    </source>
</evidence>
<dbReference type="Gene3D" id="3.30.565.10">
    <property type="entry name" value="Histidine kinase-like ATPase, C-terminal domain"/>
    <property type="match status" value="1"/>
</dbReference>
<evidence type="ECO:0000256" key="6">
    <source>
        <dbReference type="ARBA" id="ARBA00022692"/>
    </source>
</evidence>
<dbReference type="AlphaFoldDB" id="A0A328AWH0"/>
<evidence type="ECO:0000256" key="8">
    <source>
        <dbReference type="ARBA" id="ARBA00022777"/>
    </source>
</evidence>
<dbReference type="GO" id="GO:0000155">
    <property type="term" value="F:phosphorelay sensor kinase activity"/>
    <property type="evidence" value="ECO:0007669"/>
    <property type="project" value="InterPro"/>
</dbReference>
<evidence type="ECO:0000259" key="15">
    <source>
        <dbReference type="PROSITE" id="PS50109"/>
    </source>
</evidence>
<dbReference type="PANTHER" id="PTHR45339">
    <property type="entry name" value="HYBRID SIGNAL TRANSDUCTION HISTIDINE KINASE J"/>
    <property type="match status" value="1"/>
</dbReference>
<dbReference type="FunFam" id="3.30.565.10:FF:000010">
    <property type="entry name" value="Sensor histidine kinase RcsC"/>
    <property type="match status" value="1"/>
</dbReference>
<protein>
    <recommendedName>
        <fullName evidence="3">histidine kinase</fullName>
        <ecNumber evidence="3">2.7.13.3</ecNumber>
    </recommendedName>
</protein>
<dbReference type="Pfam" id="PF02518">
    <property type="entry name" value="HATPase_c"/>
    <property type="match status" value="1"/>
</dbReference>
<dbReference type="PANTHER" id="PTHR45339:SF1">
    <property type="entry name" value="HYBRID SIGNAL TRANSDUCTION HISTIDINE KINASE J"/>
    <property type="match status" value="1"/>
</dbReference>
<dbReference type="Gene3D" id="3.40.50.2300">
    <property type="match status" value="2"/>
</dbReference>
<evidence type="ECO:0000256" key="1">
    <source>
        <dbReference type="ARBA" id="ARBA00000085"/>
    </source>
</evidence>
<feature type="domain" description="Response regulatory" evidence="16">
    <location>
        <begin position="438"/>
        <end position="557"/>
    </location>
</feature>
<evidence type="ECO:0000256" key="7">
    <source>
        <dbReference type="ARBA" id="ARBA00022741"/>
    </source>
</evidence>
<dbReference type="CDD" id="cd16922">
    <property type="entry name" value="HATPase_EvgS-ArcB-TorS-like"/>
    <property type="match status" value="1"/>
</dbReference>
<dbReference type="InterPro" id="IPR001789">
    <property type="entry name" value="Sig_transdc_resp-reg_receiver"/>
</dbReference>
<dbReference type="GO" id="GO:0016020">
    <property type="term" value="C:membrane"/>
    <property type="evidence" value="ECO:0007669"/>
    <property type="project" value="UniProtKB-SubCell"/>
</dbReference>
<dbReference type="SMART" id="SM00387">
    <property type="entry name" value="HATPase_c"/>
    <property type="match status" value="1"/>
</dbReference>
<keyword evidence="8" id="KW-0418">Kinase</keyword>
<sequence length="580" mass="62791">MAHALPIKGAGVRVRQMDQEAMVDPDQGRIARLARPRLLVVDDLEDNRIIIGRGFQRRGFDVVQAESGPQALDLIARETFDLVLLDIVMPQMDGFEVLARIRERHAQLELPVIMVTVRDASVDVVRALKLGANDYVTKPIDFDIAQARVEVHVARKQEQERAVRERPHLEGLVIDLRQAVQQAEAATRAKSDFLANMSHEIRTPLNGIVGMASVLAESCATEGQQRLVRTIIDSAEVLEQLLADALDLSRVEAGKLEIRSEPFDLGVVVERSASLFRQAALAKGLAFEVDIDPGVPEAVTGDPLRLQQILTNLISNAVKFTSTGSIVTRVSPATDGQGFGFEVRDSGIGFEPARAEELFGRFQQADGSIVERFGGSGLGLAISRGLAELMGGVLTASSRPGEGSVFTLHLPLRAVAAVSVEPTAAAPAVRVAAGARTRVLVADDHATNRRLLELILAQLDVELILVGDGAQALAAVAAERFDVILMDVQMPVLDGLSAIRAIRRLEAEHQLPRTPIVALSAHAMAEHVEMSLSAGADRHVTKPFRAEVLLETIQAAVSGRMPDPPATPRRRTRKDEQVRS</sequence>
<keyword evidence="7" id="KW-0547">Nucleotide-binding</keyword>
<feature type="region of interest" description="Disordered" evidence="14">
    <location>
        <begin position="557"/>
        <end position="580"/>
    </location>
</feature>
<evidence type="ECO:0000256" key="9">
    <source>
        <dbReference type="ARBA" id="ARBA00022840"/>
    </source>
</evidence>
<dbReference type="InterPro" id="IPR005467">
    <property type="entry name" value="His_kinase_dom"/>
</dbReference>
<evidence type="ECO:0000313" key="18">
    <source>
        <dbReference type="Proteomes" id="UP000249842"/>
    </source>
</evidence>
<keyword evidence="11" id="KW-0902">Two-component regulatory system</keyword>
<dbReference type="InterPro" id="IPR003661">
    <property type="entry name" value="HisK_dim/P_dom"/>
</dbReference>
<comment type="catalytic activity">
    <reaction evidence="1">
        <text>ATP + protein L-histidine = ADP + protein N-phospho-L-histidine.</text>
        <dbReference type="EC" id="2.7.13.3"/>
    </reaction>
</comment>
<evidence type="ECO:0000256" key="14">
    <source>
        <dbReference type="SAM" id="MobiDB-lite"/>
    </source>
</evidence>
<evidence type="ECO:0000256" key="2">
    <source>
        <dbReference type="ARBA" id="ARBA00004370"/>
    </source>
</evidence>
<keyword evidence="10" id="KW-1133">Transmembrane helix</keyword>
<feature type="domain" description="Histidine kinase" evidence="15">
    <location>
        <begin position="196"/>
        <end position="414"/>
    </location>
</feature>
<dbReference type="SMART" id="SM00448">
    <property type="entry name" value="REC"/>
    <property type="match status" value="2"/>
</dbReference>
<comment type="subcellular location">
    <subcellularLocation>
        <location evidence="2">Membrane</location>
    </subcellularLocation>
</comment>
<keyword evidence="6" id="KW-0812">Transmembrane</keyword>
<dbReference type="PRINTS" id="PR00344">
    <property type="entry name" value="BCTRLSENSOR"/>
</dbReference>
<dbReference type="SUPFAM" id="SSF55874">
    <property type="entry name" value="ATPase domain of HSP90 chaperone/DNA topoisomerase II/histidine kinase"/>
    <property type="match status" value="1"/>
</dbReference>
<dbReference type="CDD" id="cd17546">
    <property type="entry name" value="REC_hyHK_CKI1_RcsC-like"/>
    <property type="match status" value="1"/>
</dbReference>
<evidence type="ECO:0000256" key="10">
    <source>
        <dbReference type="ARBA" id="ARBA00022989"/>
    </source>
</evidence>
<dbReference type="InterPro" id="IPR036097">
    <property type="entry name" value="HisK_dim/P_sf"/>
</dbReference>
<name>A0A328AWH0_9CAUL</name>
<dbReference type="CDD" id="cd17574">
    <property type="entry name" value="REC_OmpR"/>
    <property type="match status" value="1"/>
</dbReference>
<dbReference type="Pfam" id="PF00512">
    <property type="entry name" value="HisKA"/>
    <property type="match status" value="1"/>
</dbReference>
<dbReference type="Proteomes" id="UP000249842">
    <property type="component" value="Unassembled WGS sequence"/>
</dbReference>
<dbReference type="SMART" id="SM00388">
    <property type="entry name" value="HisKA"/>
    <property type="match status" value="1"/>
</dbReference>
<dbReference type="SUPFAM" id="SSF52172">
    <property type="entry name" value="CheY-like"/>
    <property type="match status" value="2"/>
</dbReference>
<organism evidence="17 18">
    <name type="scientific">Phenylobacterium hankyongense</name>
    <dbReference type="NCBI Taxonomy" id="1813876"/>
    <lineage>
        <taxon>Bacteria</taxon>
        <taxon>Pseudomonadati</taxon>
        <taxon>Pseudomonadota</taxon>
        <taxon>Alphaproteobacteria</taxon>
        <taxon>Caulobacterales</taxon>
        <taxon>Caulobacteraceae</taxon>
        <taxon>Phenylobacterium</taxon>
    </lineage>
</organism>
<keyword evidence="5" id="KW-0808">Transferase</keyword>
<dbReference type="GO" id="GO:0005524">
    <property type="term" value="F:ATP binding"/>
    <property type="evidence" value="ECO:0007669"/>
    <property type="project" value="UniProtKB-KW"/>
</dbReference>
<evidence type="ECO:0000259" key="16">
    <source>
        <dbReference type="PROSITE" id="PS50110"/>
    </source>
</evidence>
<proteinExistence type="predicted"/>
<dbReference type="CDD" id="cd00082">
    <property type="entry name" value="HisKA"/>
    <property type="match status" value="1"/>
</dbReference>
<dbReference type="InterPro" id="IPR004358">
    <property type="entry name" value="Sig_transdc_His_kin-like_C"/>
</dbReference>
<evidence type="ECO:0000256" key="13">
    <source>
        <dbReference type="PROSITE-ProRule" id="PRU00169"/>
    </source>
</evidence>
<dbReference type="InterPro" id="IPR003594">
    <property type="entry name" value="HATPase_dom"/>
</dbReference>
<dbReference type="PROSITE" id="PS50109">
    <property type="entry name" value="HIS_KIN"/>
    <property type="match status" value="1"/>
</dbReference>
<feature type="domain" description="Response regulatory" evidence="16">
    <location>
        <begin position="37"/>
        <end position="153"/>
    </location>
</feature>
<dbReference type="EMBL" id="QFYP01000001">
    <property type="protein sequence ID" value="RAK58957.1"/>
    <property type="molecule type" value="Genomic_DNA"/>
</dbReference>
<dbReference type="FunFam" id="1.10.287.130:FF:000004">
    <property type="entry name" value="Ethylene receptor 1"/>
    <property type="match status" value="1"/>
</dbReference>
<evidence type="ECO:0000313" key="17">
    <source>
        <dbReference type="EMBL" id="RAK58957.1"/>
    </source>
</evidence>
<reference evidence="18" key="1">
    <citation type="submission" date="2018-05" db="EMBL/GenBank/DDBJ databases">
        <authorList>
            <person name="Li X."/>
        </authorList>
    </citation>
    <scope>NUCLEOTIDE SEQUENCE [LARGE SCALE GENOMIC DNA]</scope>
    <source>
        <strain evidence="18">HKS-05</strain>
    </source>
</reference>
<comment type="caution">
    <text evidence="17">The sequence shown here is derived from an EMBL/GenBank/DDBJ whole genome shotgun (WGS) entry which is preliminary data.</text>
</comment>
<gene>
    <name evidence="17" type="ORF">DJ021_03640</name>
</gene>
<keyword evidence="9" id="KW-0067">ATP-binding</keyword>
<feature type="modified residue" description="4-aspartylphosphate" evidence="13">
    <location>
        <position position="86"/>
    </location>
</feature>
<evidence type="ECO:0000256" key="11">
    <source>
        <dbReference type="ARBA" id="ARBA00023012"/>
    </source>
</evidence>
<keyword evidence="12" id="KW-0472">Membrane</keyword>
<accession>A0A328AWH0</accession>